<sequence length="240" mass="27288">GCPPPKILVQVKVLSITKAGGPLHHNSFLDPKLEYTGYPKANSRGLDPRRFGPLADDVPQTNKSFETLYTDVPPSNEPSIPQSNLNFGLSPSPEQVKDLVDFWFKSAAYIKDPYDFSKKFNIGDLYRDRIELKNHIRAYAVANKFNLEHLLSNEYKIVTNFLEMFGSNFHGYDTQFVVISDKNAIIINVVPKVFLFVIHTFHAFHISNNIKATLESKRITFRMAAEALTSIDFEKHINVI</sequence>
<protein>
    <submittedName>
        <fullName evidence="1">Uncharacterized protein</fullName>
    </submittedName>
</protein>
<organism evidence="1 2">
    <name type="scientific">Kingdonia uniflora</name>
    <dbReference type="NCBI Taxonomy" id="39325"/>
    <lineage>
        <taxon>Eukaryota</taxon>
        <taxon>Viridiplantae</taxon>
        <taxon>Streptophyta</taxon>
        <taxon>Embryophyta</taxon>
        <taxon>Tracheophyta</taxon>
        <taxon>Spermatophyta</taxon>
        <taxon>Magnoliopsida</taxon>
        <taxon>Ranunculales</taxon>
        <taxon>Circaeasteraceae</taxon>
        <taxon>Kingdonia</taxon>
    </lineage>
</organism>
<evidence type="ECO:0000313" key="2">
    <source>
        <dbReference type="Proteomes" id="UP000541444"/>
    </source>
</evidence>
<gene>
    <name evidence="1" type="ORF">GIB67_029551</name>
</gene>
<accession>A0A7J7NYH9</accession>
<keyword evidence="2" id="KW-1185">Reference proteome</keyword>
<dbReference type="AlphaFoldDB" id="A0A7J7NYH9"/>
<comment type="caution">
    <text evidence="1">The sequence shown here is derived from an EMBL/GenBank/DDBJ whole genome shotgun (WGS) entry which is preliminary data.</text>
</comment>
<reference evidence="1 2" key="1">
    <citation type="journal article" date="2020" name="IScience">
        <title>Genome Sequencing of the Endangered Kingdonia uniflora (Circaeasteraceae, Ranunculales) Reveals Potential Mechanisms of Evolutionary Specialization.</title>
        <authorList>
            <person name="Sun Y."/>
            <person name="Deng T."/>
            <person name="Zhang A."/>
            <person name="Moore M.J."/>
            <person name="Landis J.B."/>
            <person name="Lin N."/>
            <person name="Zhang H."/>
            <person name="Zhang X."/>
            <person name="Huang J."/>
            <person name="Zhang X."/>
            <person name="Sun H."/>
            <person name="Wang H."/>
        </authorList>
    </citation>
    <scope>NUCLEOTIDE SEQUENCE [LARGE SCALE GENOMIC DNA]</scope>
    <source>
        <strain evidence="1">TB1705</strain>
        <tissue evidence="1">Leaf</tissue>
    </source>
</reference>
<evidence type="ECO:0000313" key="1">
    <source>
        <dbReference type="EMBL" id="KAF6172133.1"/>
    </source>
</evidence>
<dbReference type="Proteomes" id="UP000541444">
    <property type="component" value="Unassembled WGS sequence"/>
</dbReference>
<dbReference type="EMBL" id="JACGCM010000445">
    <property type="protein sequence ID" value="KAF6172133.1"/>
    <property type="molecule type" value="Genomic_DNA"/>
</dbReference>
<feature type="non-terminal residue" evidence="1">
    <location>
        <position position="1"/>
    </location>
</feature>
<name>A0A7J7NYH9_9MAGN</name>
<proteinExistence type="predicted"/>